<dbReference type="RefSeq" id="WP_006271748.1">
    <property type="nucleotide sequence ID" value="NZ_GL883077.1"/>
</dbReference>
<protein>
    <submittedName>
        <fullName evidence="2">Putative membrane protein</fullName>
    </submittedName>
</protein>
<gene>
    <name evidence="2" type="ORF">ABI_10060</name>
</gene>
<name>F4QH32_9CAUL</name>
<evidence type="ECO:0000313" key="3">
    <source>
        <dbReference type="Proteomes" id="UP000006512"/>
    </source>
</evidence>
<accession>F4QH32</accession>
<sequence>MKRFWTVVSLVATFGGLAVTVVTFALFCWLASRPDGLELLLDSVWGAGLLAAFVMSVVAGLAGVGGLLMAQQKQG</sequence>
<keyword evidence="1" id="KW-0472">Membrane</keyword>
<feature type="transmembrane region" description="Helical" evidence="1">
    <location>
        <begin position="7"/>
        <end position="32"/>
    </location>
</feature>
<keyword evidence="1" id="KW-1133">Transmembrane helix</keyword>
<dbReference type="AlphaFoldDB" id="F4QH32"/>
<organism evidence="2 3">
    <name type="scientific">Asticcacaulis biprosthecium C19</name>
    <dbReference type="NCBI Taxonomy" id="715226"/>
    <lineage>
        <taxon>Bacteria</taxon>
        <taxon>Pseudomonadati</taxon>
        <taxon>Pseudomonadota</taxon>
        <taxon>Alphaproteobacteria</taxon>
        <taxon>Caulobacterales</taxon>
        <taxon>Caulobacteraceae</taxon>
        <taxon>Asticcacaulis</taxon>
    </lineage>
</organism>
<evidence type="ECO:0000313" key="2">
    <source>
        <dbReference type="EMBL" id="EGF92569.1"/>
    </source>
</evidence>
<dbReference type="Proteomes" id="UP000006512">
    <property type="component" value="Unassembled WGS sequence"/>
</dbReference>
<dbReference type="OrthoDB" id="9958636at2"/>
<reference evidence="3" key="1">
    <citation type="submission" date="2011-03" db="EMBL/GenBank/DDBJ databases">
        <title>Draft genome sequence of Brevundimonas diminuta.</title>
        <authorList>
            <person name="Brown P.J.B."/>
            <person name="Buechlein A."/>
            <person name="Hemmerich C."/>
            <person name="Brun Y.V."/>
        </authorList>
    </citation>
    <scope>NUCLEOTIDE SEQUENCE [LARGE SCALE GENOMIC DNA]</scope>
    <source>
        <strain evidence="3">C19</strain>
    </source>
</reference>
<keyword evidence="1" id="KW-0812">Transmembrane</keyword>
<feature type="transmembrane region" description="Helical" evidence="1">
    <location>
        <begin position="44"/>
        <end position="70"/>
    </location>
</feature>
<dbReference type="HOGENOM" id="CLU_2663140_0_0_5"/>
<keyword evidence="3" id="KW-1185">Reference proteome</keyword>
<evidence type="ECO:0000256" key="1">
    <source>
        <dbReference type="SAM" id="Phobius"/>
    </source>
</evidence>
<proteinExistence type="predicted"/>
<dbReference type="EMBL" id="GL883077">
    <property type="protein sequence ID" value="EGF92569.1"/>
    <property type="molecule type" value="Genomic_DNA"/>
</dbReference>